<accession>A0A3S5AWU5</accession>
<reference evidence="2" key="1">
    <citation type="submission" date="2018-11" db="EMBL/GenBank/DDBJ databases">
        <authorList>
            <consortium name="Pathogen Informatics"/>
        </authorList>
    </citation>
    <scope>NUCLEOTIDE SEQUENCE</scope>
</reference>
<sequence>MPLRLDRSPCRLSGNIQAWQQKTICHRTRDSRRGTDPLSLPETVGRFGLLLIHLSLILSFFLSPPRHSCLWTDDVTGAQSCARPRVCLCACKGAGGRERQEGTSCVADASGNLS</sequence>
<dbReference type="AlphaFoldDB" id="A0A3S5AWU5"/>
<evidence type="ECO:0000313" key="2">
    <source>
        <dbReference type="EMBL" id="VEL30610.1"/>
    </source>
</evidence>
<evidence type="ECO:0000256" key="1">
    <source>
        <dbReference type="SAM" id="MobiDB-lite"/>
    </source>
</evidence>
<name>A0A3S5AWU5_9PLAT</name>
<keyword evidence="3" id="KW-1185">Reference proteome</keyword>
<protein>
    <submittedName>
        <fullName evidence="2">Uncharacterized protein</fullName>
    </submittedName>
</protein>
<feature type="region of interest" description="Disordered" evidence="1">
    <location>
        <begin position="95"/>
        <end position="114"/>
    </location>
</feature>
<dbReference type="EMBL" id="CAAALY010113687">
    <property type="protein sequence ID" value="VEL30610.1"/>
    <property type="molecule type" value="Genomic_DNA"/>
</dbReference>
<gene>
    <name evidence="2" type="ORF">PXEA_LOCUS24050</name>
</gene>
<comment type="caution">
    <text evidence="2">The sequence shown here is derived from an EMBL/GenBank/DDBJ whole genome shotgun (WGS) entry which is preliminary data.</text>
</comment>
<dbReference type="Proteomes" id="UP000784294">
    <property type="component" value="Unassembled WGS sequence"/>
</dbReference>
<proteinExistence type="predicted"/>
<evidence type="ECO:0000313" key="3">
    <source>
        <dbReference type="Proteomes" id="UP000784294"/>
    </source>
</evidence>
<organism evidence="2 3">
    <name type="scientific">Protopolystoma xenopodis</name>
    <dbReference type="NCBI Taxonomy" id="117903"/>
    <lineage>
        <taxon>Eukaryota</taxon>
        <taxon>Metazoa</taxon>
        <taxon>Spiralia</taxon>
        <taxon>Lophotrochozoa</taxon>
        <taxon>Platyhelminthes</taxon>
        <taxon>Monogenea</taxon>
        <taxon>Polyopisthocotylea</taxon>
        <taxon>Polystomatidea</taxon>
        <taxon>Polystomatidae</taxon>
        <taxon>Protopolystoma</taxon>
    </lineage>
</organism>